<evidence type="ECO:0000256" key="2">
    <source>
        <dbReference type="SAM" id="SignalP"/>
    </source>
</evidence>
<comment type="caution">
    <text evidence="3">The sequence shown here is derived from an EMBL/GenBank/DDBJ whole genome shotgun (WGS) entry which is preliminary data.</text>
</comment>
<proteinExistence type="inferred from homology"/>
<comment type="similarity">
    <text evidence="1">Belongs to the outer membrane factor (OMF) (TC 1.B.17) family.</text>
</comment>
<feature type="signal peptide" evidence="2">
    <location>
        <begin position="1"/>
        <end position="32"/>
    </location>
</feature>
<dbReference type="AlphaFoldDB" id="A0A1C2IDT3"/>
<dbReference type="EMBL" id="LWRY01000046">
    <property type="protein sequence ID" value="OCX74154.1"/>
    <property type="molecule type" value="Genomic_DNA"/>
</dbReference>
<evidence type="ECO:0000313" key="3">
    <source>
        <dbReference type="EMBL" id="OCX74154.1"/>
    </source>
</evidence>
<keyword evidence="4" id="KW-1185">Reference proteome</keyword>
<evidence type="ECO:0000256" key="1">
    <source>
        <dbReference type="ARBA" id="ARBA00007613"/>
    </source>
</evidence>
<dbReference type="PANTHER" id="PTHR30203">
    <property type="entry name" value="OUTER MEMBRANE CATION EFFLUX PROTEIN"/>
    <property type="match status" value="1"/>
</dbReference>
<dbReference type="PANTHER" id="PTHR30203:SF24">
    <property type="entry name" value="BLR4935 PROTEIN"/>
    <property type="match status" value="1"/>
</dbReference>
<dbReference type="GO" id="GO:0015562">
    <property type="term" value="F:efflux transmembrane transporter activity"/>
    <property type="evidence" value="ECO:0007669"/>
    <property type="project" value="InterPro"/>
</dbReference>
<dbReference type="SUPFAM" id="SSF56954">
    <property type="entry name" value="Outer membrane efflux proteins (OEP)"/>
    <property type="match status" value="1"/>
</dbReference>
<gene>
    <name evidence="3" type="ORF">A6M23_06855</name>
</gene>
<feature type="chain" id="PRO_5008663440" evidence="2">
    <location>
        <begin position="33"/>
        <end position="425"/>
    </location>
</feature>
<organism evidence="3 4">
    <name type="scientific">Acidithiobacillus thiooxidans</name>
    <name type="common">Thiobacillus thiooxidans</name>
    <dbReference type="NCBI Taxonomy" id="930"/>
    <lineage>
        <taxon>Bacteria</taxon>
        <taxon>Pseudomonadati</taxon>
        <taxon>Pseudomonadota</taxon>
        <taxon>Acidithiobacillia</taxon>
        <taxon>Acidithiobacillales</taxon>
        <taxon>Acidithiobacillaceae</taxon>
        <taxon>Acidithiobacillus</taxon>
    </lineage>
</organism>
<dbReference type="InterPro" id="IPR003423">
    <property type="entry name" value="OMP_efflux"/>
</dbReference>
<keyword evidence="2" id="KW-0732">Signal</keyword>
<evidence type="ECO:0000313" key="4">
    <source>
        <dbReference type="Proteomes" id="UP000095008"/>
    </source>
</evidence>
<name>A0A1C2IDT3_ACITH</name>
<dbReference type="Pfam" id="PF02321">
    <property type="entry name" value="OEP"/>
    <property type="match status" value="1"/>
</dbReference>
<accession>A0A1C2IDT3</accession>
<protein>
    <submittedName>
        <fullName evidence="3">Transporter</fullName>
    </submittedName>
</protein>
<dbReference type="Gene3D" id="1.20.1600.10">
    <property type="entry name" value="Outer membrane efflux proteins (OEP)"/>
    <property type="match status" value="1"/>
</dbReference>
<dbReference type="Proteomes" id="UP000095008">
    <property type="component" value="Unassembled WGS sequence"/>
</dbReference>
<sequence length="425" mass="47014">MDANLLERLSAKNSMRLLAGMILCFSTAAACAEPLSLKNAQAIALRQNPGLGALTQKIVELKHQAVSVAQLPDPHLSLGAEDLPLNNFSMNQQQMSMLSVGLSQTFPSFGKLGLEGRQTRVEAAAATDTLQGQSAELVLLLRRAWLQALYTDKAIMTVRHQEQLQAESVQAALALYRSAQGSEANVLRTQLARDDLANDISKLQAERTRYLAQIAQILNLSQPPSIQNRWPHLPSPKTLRTAETRLLGQPLLRSAQAQSRAAQIGVQVAQRSYWPNVTVSAAYGQDFYPGSPNWLSVGVNLSLPIFPEDRQDQNVDAARARALQAQYRFDDQHLALIQQLRSTFARYTALKKEWTRTDERLVPKAQQAFSATLAAYTSGQAHMDAVLRTQNAVLRYALTRLQYRRDLALSVAELDFLTTQGRTTS</sequence>
<reference evidence="3" key="1">
    <citation type="journal article" date="2016" name="Int. J. Mol. Sci.">
        <title>Comparative genomics of the extreme acidophile Acidithiobacillus thiooxidans reveals intraspecific divergence and niche adaptation.</title>
        <authorList>
            <person name="Zhang X."/>
            <person name="Feng X."/>
            <person name="Tao J."/>
            <person name="Ma L."/>
            <person name="Xiao Y."/>
            <person name="Liang Y."/>
            <person name="Liu X."/>
            <person name="Yin H."/>
        </authorList>
    </citation>
    <scope>NUCLEOTIDE SEQUENCE [LARGE SCALE GENOMIC DNA]</scope>
    <source>
        <strain evidence="3">DXS-W</strain>
    </source>
</reference>
<dbReference type="InterPro" id="IPR010131">
    <property type="entry name" value="MdtP/NodT-like"/>
</dbReference>
<dbReference type="OrthoDB" id="9769048at2"/>